<evidence type="ECO:0000313" key="1">
    <source>
        <dbReference type="EMBL" id="VDM83345.1"/>
    </source>
</evidence>
<dbReference type="AlphaFoldDB" id="A0A3P7LL92"/>
<proteinExistence type="predicted"/>
<gene>
    <name evidence="1" type="ORF">SVUK_LOCUS18343</name>
</gene>
<sequence>MFGEKSFIAPTAYKRRRRMSSRPVSGCTRRHRFWARRTRQRLAMEIVSCYAPTKPGQSPPTPIFTLFSKLQGASTTMSSLCRT</sequence>
<organism evidence="1 2">
    <name type="scientific">Strongylus vulgaris</name>
    <name type="common">Blood worm</name>
    <dbReference type="NCBI Taxonomy" id="40348"/>
    <lineage>
        <taxon>Eukaryota</taxon>
        <taxon>Metazoa</taxon>
        <taxon>Ecdysozoa</taxon>
        <taxon>Nematoda</taxon>
        <taxon>Chromadorea</taxon>
        <taxon>Rhabditida</taxon>
        <taxon>Rhabditina</taxon>
        <taxon>Rhabditomorpha</taxon>
        <taxon>Strongyloidea</taxon>
        <taxon>Strongylidae</taxon>
        <taxon>Strongylus</taxon>
    </lineage>
</organism>
<name>A0A3P7LL92_STRVU</name>
<reference evidence="1 2" key="1">
    <citation type="submission" date="2018-11" db="EMBL/GenBank/DDBJ databases">
        <authorList>
            <consortium name="Pathogen Informatics"/>
        </authorList>
    </citation>
    <scope>NUCLEOTIDE SEQUENCE [LARGE SCALE GENOMIC DNA]</scope>
</reference>
<accession>A0A3P7LL92</accession>
<evidence type="ECO:0000313" key="2">
    <source>
        <dbReference type="Proteomes" id="UP000270094"/>
    </source>
</evidence>
<keyword evidence="2" id="KW-1185">Reference proteome</keyword>
<protein>
    <submittedName>
        <fullName evidence="1">Uncharacterized protein</fullName>
    </submittedName>
</protein>
<dbReference type="EMBL" id="UYYB01122516">
    <property type="protein sequence ID" value="VDM83345.1"/>
    <property type="molecule type" value="Genomic_DNA"/>
</dbReference>
<dbReference type="Proteomes" id="UP000270094">
    <property type="component" value="Unassembled WGS sequence"/>
</dbReference>